<dbReference type="Proteomes" id="UP000292347">
    <property type="component" value="Unassembled WGS sequence"/>
</dbReference>
<sequence>MSEDNSPEGRHKRAQDRDSLLLTATLRRVGRGDPVPVRIRNLSAGGLMAEHGPVLPVGAEVEIDLRGVGLVRGVVAWSTEGRVGIAFVEEIDPKAARKPVAVRTPEAKPLKRPL</sequence>
<gene>
    <name evidence="2" type="ORF">EO081_13420</name>
</gene>
<dbReference type="Pfam" id="PF07238">
    <property type="entry name" value="PilZ"/>
    <property type="match status" value="1"/>
</dbReference>
<dbReference type="RefSeq" id="WP_129342377.1">
    <property type="nucleotide sequence ID" value="NZ_JAWDJZ010000004.1"/>
</dbReference>
<dbReference type="InterPro" id="IPR009875">
    <property type="entry name" value="PilZ_domain"/>
</dbReference>
<reference evidence="2 3" key="1">
    <citation type="submission" date="2019-01" db="EMBL/GenBank/DDBJ databases">
        <title>Sphingomonas mucosissima sp. nov. and Sphingomonas desiccabilis sp. nov., from biological soil crusts in the Colorado Plateau, USA.</title>
        <authorList>
            <person name="Zhu D."/>
        </authorList>
    </citation>
    <scope>NUCLEOTIDE SEQUENCE [LARGE SCALE GENOMIC DNA]</scope>
    <source>
        <strain evidence="2 3">CP1D</strain>
    </source>
</reference>
<protein>
    <submittedName>
        <fullName evidence="2">PilZ domain-containing protein</fullName>
    </submittedName>
</protein>
<evidence type="ECO:0000313" key="2">
    <source>
        <dbReference type="EMBL" id="RXZ32166.1"/>
    </source>
</evidence>
<comment type="caution">
    <text evidence="2">The sequence shown here is derived from an EMBL/GenBank/DDBJ whole genome shotgun (WGS) entry which is preliminary data.</text>
</comment>
<name>A0A4Q2IQV2_9SPHN</name>
<dbReference type="EMBL" id="SDPT01000002">
    <property type="protein sequence ID" value="RXZ32166.1"/>
    <property type="molecule type" value="Genomic_DNA"/>
</dbReference>
<dbReference type="SUPFAM" id="SSF141371">
    <property type="entry name" value="PilZ domain-like"/>
    <property type="match status" value="1"/>
</dbReference>
<proteinExistence type="predicted"/>
<organism evidence="2 3">
    <name type="scientific">Sphingomonas desiccabilis</name>
    <dbReference type="NCBI Taxonomy" id="429134"/>
    <lineage>
        <taxon>Bacteria</taxon>
        <taxon>Pseudomonadati</taxon>
        <taxon>Pseudomonadota</taxon>
        <taxon>Alphaproteobacteria</taxon>
        <taxon>Sphingomonadales</taxon>
        <taxon>Sphingomonadaceae</taxon>
        <taxon>Sphingomonas</taxon>
    </lineage>
</organism>
<keyword evidence="3" id="KW-1185">Reference proteome</keyword>
<accession>A0A4Q2IQV2</accession>
<dbReference type="AlphaFoldDB" id="A0A4Q2IQV2"/>
<evidence type="ECO:0000313" key="3">
    <source>
        <dbReference type="Proteomes" id="UP000292347"/>
    </source>
</evidence>
<dbReference type="OrthoDB" id="7391081at2"/>
<feature type="domain" description="PilZ" evidence="1">
    <location>
        <begin position="12"/>
        <end position="96"/>
    </location>
</feature>
<dbReference type="GO" id="GO:0035438">
    <property type="term" value="F:cyclic-di-GMP binding"/>
    <property type="evidence" value="ECO:0007669"/>
    <property type="project" value="InterPro"/>
</dbReference>
<evidence type="ECO:0000259" key="1">
    <source>
        <dbReference type="Pfam" id="PF07238"/>
    </source>
</evidence>